<organism evidence="1 2">
    <name type="scientific">Hyphomonas oceanitis SCH89</name>
    <dbReference type="NCBI Taxonomy" id="1280953"/>
    <lineage>
        <taxon>Bacteria</taxon>
        <taxon>Pseudomonadati</taxon>
        <taxon>Pseudomonadota</taxon>
        <taxon>Alphaproteobacteria</taxon>
        <taxon>Hyphomonadales</taxon>
        <taxon>Hyphomonadaceae</taxon>
        <taxon>Hyphomonas</taxon>
    </lineage>
</organism>
<evidence type="ECO:0000313" key="1">
    <source>
        <dbReference type="EMBL" id="KDA01373.1"/>
    </source>
</evidence>
<evidence type="ECO:0000313" key="2">
    <source>
        <dbReference type="Proteomes" id="UP000024942"/>
    </source>
</evidence>
<name>A0A059G4K6_9PROT</name>
<comment type="caution">
    <text evidence="1">The sequence shown here is derived from an EMBL/GenBank/DDBJ whole genome shotgun (WGS) entry which is preliminary data.</text>
</comment>
<sequence length="66" mass="7242">MEALHEGSIGYVISARKLRLIQIDQDCSAILKALNSIVQTRIEHSTNRTPVGGEVNHLDRGVSGSW</sequence>
<proteinExistence type="predicted"/>
<dbReference type="Proteomes" id="UP000024942">
    <property type="component" value="Unassembled WGS sequence"/>
</dbReference>
<reference evidence="1 2" key="1">
    <citation type="journal article" date="2014" name="Antonie Van Leeuwenhoek">
        <title>Hyphomonas beringensis sp. nov. and Hyphomonas chukchiensis sp. nov., isolated from surface seawater of the Bering Sea and Chukchi Sea.</title>
        <authorList>
            <person name="Li C."/>
            <person name="Lai Q."/>
            <person name="Li G."/>
            <person name="Dong C."/>
            <person name="Wang J."/>
            <person name="Liao Y."/>
            <person name="Shao Z."/>
        </authorList>
    </citation>
    <scope>NUCLEOTIDE SEQUENCE [LARGE SCALE GENOMIC DNA]</scope>
    <source>
        <strain evidence="1 2">SCH89</strain>
    </source>
</reference>
<dbReference type="AlphaFoldDB" id="A0A059G4K6"/>
<protein>
    <submittedName>
        <fullName evidence="1">Uncharacterized protein</fullName>
    </submittedName>
</protein>
<dbReference type="EMBL" id="ARYL01000030">
    <property type="protein sequence ID" value="KDA01373.1"/>
    <property type="molecule type" value="Genomic_DNA"/>
</dbReference>
<gene>
    <name evidence="1" type="ORF">HOC_15997</name>
</gene>
<accession>A0A059G4K6</accession>
<keyword evidence="2" id="KW-1185">Reference proteome</keyword>